<reference evidence="3" key="1">
    <citation type="submission" date="2018-04" db="EMBL/GenBank/DDBJ databases">
        <authorList>
            <person name="Lucker S."/>
            <person name="Sakoula D."/>
        </authorList>
    </citation>
    <scope>NUCLEOTIDE SEQUENCE [LARGE SCALE GENOMIC DNA]</scope>
</reference>
<proteinExistence type="predicted"/>
<evidence type="ECO:0000256" key="1">
    <source>
        <dbReference type="SAM" id="MobiDB-lite"/>
    </source>
</evidence>
<sequence length="86" mass="9293">MVAAMGGTVGECDGRGQRTIALRAAGQPERSDGLPAGRAKQRDGIGRKRYSAGGTVSRQKKSDGVPYQAWQFPRPRFHHASPSDRE</sequence>
<name>A0A330L0J9_9BACT</name>
<gene>
    <name evidence="2" type="ORF">NITLEN_10397</name>
</gene>
<evidence type="ECO:0000313" key="2">
    <source>
        <dbReference type="EMBL" id="SPP63311.1"/>
    </source>
</evidence>
<evidence type="ECO:0000313" key="3">
    <source>
        <dbReference type="Proteomes" id="UP000248168"/>
    </source>
</evidence>
<dbReference type="Proteomes" id="UP000248168">
    <property type="component" value="Unassembled WGS sequence"/>
</dbReference>
<feature type="region of interest" description="Disordered" evidence="1">
    <location>
        <begin position="24"/>
        <end position="67"/>
    </location>
</feature>
<organism evidence="2 3">
    <name type="scientific">Nitrospira lenta</name>
    <dbReference type="NCBI Taxonomy" id="1436998"/>
    <lineage>
        <taxon>Bacteria</taxon>
        <taxon>Pseudomonadati</taxon>
        <taxon>Nitrospirota</taxon>
        <taxon>Nitrospiria</taxon>
        <taxon>Nitrospirales</taxon>
        <taxon>Nitrospiraceae</taxon>
        <taxon>Nitrospira</taxon>
    </lineage>
</organism>
<dbReference type="InParanoid" id="A0A330L0J9"/>
<accession>A0A330L0J9</accession>
<protein>
    <submittedName>
        <fullName evidence="2">Uncharacterized protein</fullName>
    </submittedName>
</protein>
<dbReference type="AlphaFoldDB" id="A0A330L0J9"/>
<dbReference type="EMBL" id="OUNR01000001">
    <property type="protein sequence ID" value="SPP63311.1"/>
    <property type="molecule type" value="Genomic_DNA"/>
</dbReference>
<keyword evidence="3" id="KW-1185">Reference proteome</keyword>